<dbReference type="InterPro" id="IPR029063">
    <property type="entry name" value="SAM-dependent_MTases_sf"/>
</dbReference>
<sequence>MVVEQLYDYFDKCALYLEKKGTNTYLEGLAEAGENLFQHKIVQPISDDDQAVLKRLLNNVDKLEYKREDVRKALQLAVLKGMKGAVQPHHSMTPEAVSVFVHYLFYKLLGDKEKATVLDLAVGSGNLLYTILNQSKVPLDAQAFEVDETLLKLAYIGANLQQHEVNLYHQDSVERLSTPKVDFVVTDLPVGYYPKDDVASHYELKAEEGHSYIHHLMVEQGLNQVKDGGFLLFLVPNFIFESEQSKALHEYLKKHAHILSLLQLPQSMFSSEQFGKSIFVIQKKGNGTKSPSQALLAELPSFSKKEALADMIQRINKWFADELGIL</sequence>
<feature type="domain" description="YtxK-like N-terminal helical" evidence="2">
    <location>
        <begin position="4"/>
        <end position="82"/>
    </location>
</feature>
<gene>
    <name evidence="3" type="ORF">JCM9152_1488</name>
</gene>
<dbReference type="InterPro" id="IPR052933">
    <property type="entry name" value="DNA_Protect_Modify"/>
</dbReference>
<keyword evidence="3" id="KW-0808">Transferase</keyword>
<reference evidence="3" key="1">
    <citation type="journal article" date="2014" name="Genome Announc.">
        <title>Draft Genome Sequences of Three Alkaliphilic Bacillus Strains, Bacillus wakoensis JCM 9140T, Bacillus akibai JCM 9157T, and Bacillus hemicellulosilyticus JCM 9152T.</title>
        <authorList>
            <person name="Yuki M."/>
            <person name="Oshima K."/>
            <person name="Suda W."/>
            <person name="Oshida Y."/>
            <person name="Kitamura K."/>
            <person name="Iida T."/>
            <person name="Hattori M."/>
            <person name="Ohkuma M."/>
        </authorList>
    </citation>
    <scope>NUCLEOTIDE SEQUENCE [LARGE SCALE GENOMIC DNA]</scope>
    <source>
        <strain evidence="3">JCM 9152</strain>
    </source>
</reference>
<organism evidence="3 4">
    <name type="scientific">Halalkalibacter hemicellulosilyticusJCM 9152</name>
    <dbReference type="NCBI Taxonomy" id="1236971"/>
    <lineage>
        <taxon>Bacteria</taxon>
        <taxon>Bacillati</taxon>
        <taxon>Bacillota</taxon>
        <taxon>Bacilli</taxon>
        <taxon>Bacillales</taxon>
        <taxon>Bacillaceae</taxon>
        <taxon>Halalkalibacter</taxon>
    </lineage>
</organism>
<evidence type="ECO:0000259" key="2">
    <source>
        <dbReference type="Pfam" id="PF21106"/>
    </source>
</evidence>
<keyword evidence="3" id="KW-0489">Methyltransferase</keyword>
<dbReference type="InterPro" id="IPR003356">
    <property type="entry name" value="DNA_methylase_A-5"/>
</dbReference>
<dbReference type="GO" id="GO:0003677">
    <property type="term" value="F:DNA binding"/>
    <property type="evidence" value="ECO:0007669"/>
    <property type="project" value="InterPro"/>
</dbReference>
<accession>W4QDR9</accession>
<dbReference type="GO" id="GO:0008170">
    <property type="term" value="F:N-methyltransferase activity"/>
    <property type="evidence" value="ECO:0007669"/>
    <property type="project" value="InterPro"/>
</dbReference>
<feature type="domain" description="DNA methylase adenine-specific" evidence="1">
    <location>
        <begin position="93"/>
        <end position="288"/>
    </location>
</feature>
<dbReference type="EMBL" id="BAUU01000009">
    <property type="protein sequence ID" value="GAE30092.1"/>
    <property type="molecule type" value="Genomic_DNA"/>
</dbReference>
<comment type="caution">
    <text evidence="3">The sequence shown here is derived from an EMBL/GenBank/DDBJ whole genome shotgun (WGS) entry which is preliminary data.</text>
</comment>
<name>W4QDR9_9BACI</name>
<dbReference type="InterPro" id="IPR048375">
    <property type="entry name" value="YtxK-like_N"/>
</dbReference>
<dbReference type="Gene3D" id="1.10.150.470">
    <property type="match status" value="1"/>
</dbReference>
<dbReference type="STRING" id="1236971.JCM9152_1488"/>
<dbReference type="Pfam" id="PF21106">
    <property type="entry name" value="YtxK_like"/>
    <property type="match status" value="1"/>
</dbReference>
<dbReference type="Pfam" id="PF02384">
    <property type="entry name" value="N6_Mtase"/>
    <property type="match status" value="1"/>
</dbReference>
<dbReference type="PANTHER" id="PTHR41313">
    <property type="entry name" value="ADENINE-SPECIFIC METHYLTRANSFERASE"/>
    <property type="match status" value="1"/>
</dbReference>
<dbReference type="Gene3D" id="3.40.50.150">
    <property type="entry name" value="Vaccinia Virus protein VP39"/>
    <property type="match status" value="1"/>
</dbReference>
<dbReference type="CDD" id="cd02440">
    <property type="entry name" value="AdoMet_MTases"/>
    <property type="match status" value="1"/>
</dbReference>
<dbReference type="PANTHER" id="PTHR41313:SF1">
    <property type="entry name" value="DNA METHYLASE ADENINE-SPECIFIC DOMAIN-CONTAINING PROTEIN"/>
    <property type="match status" value="1"/>
</dbReference>
<dbReference type="RefSeq" id="WP_235715647.1">
    <property type="nucleotide sequence ID" value="NZ_BAUU01000009.1"/>
</dbReference>
<dbReference type="SUPFAM" id="SSF53335">
    <property type="entry name" value="S-adenosyl-L-methionine-dependent methyltransferases"/>
    <property type="match status" value="1"/>
</dbReference>
<protein>
    <submittedName>
        <fullName evidence="3">Adenine-specific methyltransferase</fullName>
    </submittedName>
</protein>
<keyword evidence="4" id="KW-1185">Reference proteome</keyword>
<evidence type="ECO:0000313" key="4">
    <source>
        <dbReference type="Proteomes" id="UP000018895"/>
    </source>
</evidence>
<dbReference type="PIRSF" id="PIRSF026567">
    <property type="entry name" value="Adenine_mtase_bact_prd"/>
    <property type="match status" value="1"/>
</dbReference>
<dbReference type="InterPro" id="IPR016843">
    <property type="entry name" value="S-AdoMet-dep_Ade-MeTrfase_prd"/>
</dbReference>
<evidence type="ECO:0000313" key="3">
    <source>
        <dbReference type="EMBL" id="GAE30092.1"/>
    </source>
</evidence>
<dbReference type="Proteomes" id="UP000018895">
    <property type="component" value="Unassembled WGS sequence"/>
</dbReference>
<dbReference type="GO" id="GO:0032259">
    <property type="term" value="P:methylation"/>
    <property type="evidence" value="ECO:0007669"/>
    <property type="project" value="UniProtKB-KW"/>
</dbReference>
<evidence type="ECO:0000259" key="1">
    <source>
        <dbReference type="Pfam" id="PF02384"/>
    </source>
</evidence>
<proteinExistence type="predicted"/>
<dbReference type="AlphaFoldDB" id="W4QDR9"/>